<organism evidence="6 7">
    <name type="scientific">Psychroflexus torquis (strain ATCC 700755 / CIP 106069 / ACAM 623)</name>
    <dbReference type="NCBI Taxonomy" id="313595"/>
    <lineage>
        <taxon>Bacteria</taxon>
        <taxon>Pseudomonadati</taxon>
        <taxon>Bacteroidota</taxon>
        <taxon>Flavobacteriia</taxon>
        <taxon>Flavobacteriales</taxon>
        <taxon>Flavobacteriaceae</taxon>
        <taxon>Psychroflexus</taxon>
    </lineage>
</organism>
<dbReference type="SUPFAM" id="SSF75217">
    <property type="entry name" value="alpha/beta knot"/>
    <property type="match status" value="1"/>
</dbReference>
<feature type="domain" description="tRNA/rRNA methyltransferase SpoU type" evidence="4">
    <location>
        <begin position="98"/>
        <end position="236"/>
    </location>
</feature>
<dbReference type="PANTHER" id="PTHR43191">
    <property type="entry name" value="RRNA METHYLTRANSFERASE 3"/>
    <property type="match status" value="1"/>
</dbReference>
<dbReference type="GO" id="GO:0008173">
    <property type="term" value="F:RNA methyltransferase activity"/>
    <property type="evidence" value="ECO:0007669"/>
    <property type="project" value="InterPro"/>
</dbReference>
<dbReference type="eggNOG" id="COG0566">
    <property type="taxonomic scope" value="Bacteria"/>
</dbReference>
<evidence type="ECO:0000259" key="5">
    <source>
        <dbReference type="Pfam" id="PF22435"/>
    </source>
</evidence>
<dbReference type="AlphaFoldDB" id="K4INM8"/>
<name>K4INM8_PSYTT</name>
<evidence type="ECO:0000313" key="6">
    <source>
        <dbReference type="EMBL" id="AFU67155.1"/>
    </source>
</evidence>
<gene>
    <name evidence="6" type="ordered locus">P700755_000082</name>
</gene>
<comment type="similarity">
    <text evidence="1">Belongs to the class IV-like SAM-binding methyltransferase superfamily. RNA methyltransferase TrmH family.</text>
</comment>
<dbReference type="RefSeq" id="WP_015022775.1">
    <property type="nucleotide sequence ID" value="NC_018721.1"/>
</dbReference>
<dbReference type="PANTHER" id="PTHR43191:SF2">
    <property type="entry name" value="RRNA METHYLTRANSFERASE 3, MITOCHONDRIAL"/>
    <property type="match status" value="1"/>
</dbReference>
<dbReference type="KEGG" id="ptq:P700755_000082"/>
<dbReference type="EMBL" id="CP003879">
    <property type="protein sequence ID" value="AFU67155.1"/>
    <property type="molecule type" value="Genomic_DNA"/>
</dbReference>
<reference evidence="6" key="1">
    <citation type="submission" date="2006-03" db="EMBL/GenBank/DDBJ databases">
        <authorList>
            <person name="Bowman J."/>
            <person name="Ferriera S."/>
            <person name="Johnson J."/>
            <person name="Kravitz S."/>
            <person name="Halpern A."/>
            <person name="Remington K."/>
            <person name="Beeson K."/>
            <person name="Tran B."/>
            <person name="Rogers Y.-H."/>
            <person name="Friedman R."/>
            <person name="Venter J.C."/>
        </authorList>
    </citation>
    <scope>NUCLEOTIDE SEQUENCE [LARGE SCALE GENOMIC DNA]</scope>
    <source>
        <strain evidence="6">ATCC 700755</strain>
    </source>
</reference>
<keyword evidence="3" id="KW-0808">Transferase</keyword>
<dbReference type="GO" id="GO:0003723">
    <property type="term" value="F:RNA binding"/>
    <property type="evidence" value="ECO:0007669"/>
    <property type="project" value="InterPro"/>
</dbReference>
<dbReference type="InterPro" id="IPR001537">
    <property type="entry name" value="SpoU_MeTrfase"/>
</dbReference>
<dbReference type="Proteomes" id="UP000008514">
    <property type="component" value="Chromosome"/>
</dbReference>
<evidence type="ECO:0000256" key="1">
    <source>
        <dbReference type="ARBA" id="ARBA00007228"/>
    </source>
</evidence>
<dbReference type="InterPro" id="IPR051259">
    <property type="entry name" value="rRNA_Methyltransferase"/>
</dbReference>
<keyword evidence="2 6" id="KW-0489">Methyltransferase</keyword>
<dbReference type="InterPro" id="IPR053888">
    <property type="entry name" value="MRM3-like_sub_bind"/>
</dbReference>
<dbReference type="Gene3D" id="3.30.1330.30">
    <property type="match status" value="1"/>
</dbReference>
<dbReference type="InterPro" id="IPR029064">
    <property type="entry name" value="Ribosomal_eL30-like_sf"/>
</dbReference>
<dbReference type="OrthoDB" id="9785673at2"/>
<dbReference type="CDD" id="cd18109">
    <property type="entry name" value="SpoU-like_RNA-MTase"/>
    <property type="match status" value="1"/>
</dbReference>
<dbReference type="GO" id="GO:0032259">
    <property type="term" value="P:methylation"/>
    <property type="evidence" value="ECO:0007669"/>
    <property type="project" value="UniProtKB-KW"/>
</dbReference>
<evidence type="ECO:0000256" key="2">
    <source>
        <dbReference type="ARBA" id="ARBA00022603"/>
    </source>
</evidence>
<dbReference type="InterPro" id="IPR029026">
    <property type="entry name" value="tRNA_m1G_MTases_N"/>
</dbReference>
<dbReference type="Pfam" id="PF00588">
    <property type="entry name" value="SpoU_methylase"/>
    <property type="match status" value="1"/>
</dbReference>
<keyword evidence="7" id="KW-1185">Reference proteome</keyword>
<dbReference type="SUPFAM" id="SSF55315">
    <property type="entry name" value="L30e-like"/>
    <property type="match status" value="1"/>
</dbReference>
<evidence type="ECO:0000256" key="3">
    <source>
        <dbReference type="ARBA" id="ARBA00022679"/>
    </source>
</evidence>
<accession>K4INM8</accession>
<dbReference type="Pfam" id="PF22435">
    <property type="entry name" value="MRM3-like_sub_bind"/>
    <property type="match status" value="1"/>
</dbReference>
<dbReference type="GO" id="GO:0006396">
    <property type="term" value="P:RNA processing"/>
    <property type="evidence" value="ECO:0007669"/>
    <property type="project" value="InterPro"/>
</dbReference>
<evidence type="ECO:0000313" key="7">
    <source>
        <dbReference type="Proteomes" id="UP000008514"/>
    </source>
</evidence>
<dbReference type="STRING" id="313595.P700755_000082"/>
<dbReference type="Gene3D" id="3.40.1280.10">
    <property type="match status" value="1"/>
</dbReference>
<dbReference type="InterPro" id="IPR029028">
    <property type="entry name" value="Alpha/beta_knot_MTases"/>
</dbReference>
<evidence type="ECO:0000259" key="4">
    <source>
        <dbReference type="Pfam" id="PF00588"/>
    </source>
</evidence>
<protein>
    <submittedName>
        <fullName evidence="6">RNA methyltransferase, SpoU_methylase superfamily</fullName>
    </submittedName>
</protein>
<reference evidence="6" key="2">
    <citation type="submission" date="2012-09" db="EMBL/GenBank/DDBJ databases">
        <title>The complete sequence of Psychroflexus torquis an extreme psychrophile from sea-ice that is stimulated by light.</title>
        <authorList>
            <person name="Feng S."/>
            <person name="Powell S.M."/>
            <person name="Bowman J.P."/>
        </authorList>
    </citation>
    <scope>NUCLEOTIDE SEQUENCE [LARGE SCALE GENOMIC DNA]</scope>
    <source>
        <strain evidence="6">ATCC 700755</strain>
    </source>
</reference>
<dbReference type="HOGENOM" id="CLU_021322_3_2_10"/>
<feature type="domain" description="MRM3-like substrate binding" evidence="5">
    <location>
        <begin position="5"/>
        <end position="82"/>
    </location>
</feature>
<sequence length="242" mass="26853">MLSKNQIKLIKSLNKKKHRLENGLFVAEGVKVIKEFLKSPFRLNALYSIADIFHIEEGESHIISEKDLQQISNLKTAQTALAVFEIPKSSVPDEKVELTLALDSIRDPGNLGTIIRMCDWFGVKQLICSLDTVDCFNPKVVQATMGSLTRVNVIFTDLESYLLSTSNFKYGAFMDGENIYETSLKTKNAIIVLGNEANGISSEINSQLDAKISIPRHGVIKSAESLNVAMAGAIMLSEFKRR</sequence>
<proteinExistence type="inferred from homology"/>